<protein>
    <submittedName>
        <fullName evidence="2">Uncharacterized protein</fullName>
    </submittedName>
</protein>
<sequence length="213" mass="24116">MSSIPIRYFLILIHCSLSLVGLLLCGLSLKFEWASINQCTYIFEWLSGKGTLFIDEFNGVFGNLPFDFDLGDNHWMIPIPKFPGGGAQSFIDSDQVRTYIIKQFALMLVGIGLLALSIFPFGTVLYKRLPYARVLFALPLAFVVASVTIFQYQVVPWFKNNLYCNVEQDGLGLTLSYIAMAAICTNIIILIFVSLYLHQKRKKIKEDSYLLSK</sequence>
<organism evidence="2 3">
    <name type="scientific">Heterostelium pallidum (strain ATCC 26659 / Pp 5 / PN500)</name>
    <name type="common">Cellular slime mold</name>
    <name type="synonym">Polysphondylium pallidum</name>
    <dbReference type="NCBI Taxonomy" id="670386"/>
    <lineage>
        <taxon>Eukaryota</taxon>
        <taxon>Amoebozoa</taxon>
        <taxon>Evosea</taxon>
        <taxon>Eumycetozoa</taxon>
        <taxon>Dictyostelia</taxon>
        <taxon>Acytosteliales</taxon>
        <taxon>Acytosteliaceae</taxon>
        <taxon>Heterostelium</taxon>
    </lineage>
</organism>
<gene>
    <name evidence="2" type="ORF">PPL_00403</name>
</gene>
<name>D3AWC9_HETP5</name>
<dbReference type="RefSeq" id="XP_020438707.1">
    <property type="nucleotide sequence ID" value="XM_020571433.1"/>
</dbReference>
<feature type="transmembrane region" description="Helical" evidence="1">
    <location>
        <begin position="104"/>
        <end position="122"/>
    </location>
</feature>
<keyword evidence="1" id="KW-0472">Membrane</keyword>
<comment type="caution">
    <text evidence="2">The sequence shown here is derived from an EMBL/GenBank/DDBJ whole genome shotgun (WGS) entry which is preliminary data.</text>
</comment>
<dbReference type="GeneID" id="31355937"/>
<dbReference type="EMBL" id="ADBJ01000002">
    <property type="protein sequence ID" value="EFA86602.1"/>
    <property type="molecule type" value="Genomic_DNA"/>
</dbReference>
<evidence type="ECO:0000313" key="2">
    <source>
        <dbReference type="EMBL" id="EFA86602.1"/>
    </source>
</evidence>
<keyword evidence="3" id="KW-1185">Reference proteome</keyword>
<evidence type="ECO:0000313" key="3">
    <source>
        <dbReference type="Proteomes" id="UP000001396"/>
    </source>
</evidence>
<dbReference type="Proteomes" id="UP000001396">
    <property type="component" value="Unassembled WGS sequence"/>
</dbReference>
<reference evidence="2 3" key="1">
    <citation type="journal article" date="2011" name="Genome Res.">
        <title>Phylogeny-wide analysis of social amoeba genomes highlights ancient origins for complex intercellular communication.</title>
        <authorList>
            <person name="Heidel A.J."/>
            <person name="Lawal H.M."/>
            <person name="Felder M."/>
            <person name="Schilde C."/>
            <person name="Helps N.R."/>
            <person name="Tunggal B."/>
            <person name="Rivero F."/>
            <person name="John U."/>
            <person name="Schleicher M."/>
            <person name="Eichinger L."/>
            <person name="Platzer M."/>
            <person name="Noegel A.A."/>
            <person name="Schaap P."/>
            <person name="Gloeckner G."/>
        </authorList>
    </citation>
    <scope>NUCLEOTIDE SEQUENCE [LARGE SCALE GENOMIC DNA]</scope>
    <source>
        <strain evidence="3">ATCC 26659 / Pp 5 / PN500</strain>
    </source>
</reference>
<evidence type="ECO:0000256" key="1">
    <source>
        <dbReference type="SAM" id="Phobius"/>
    </source>
</evidence>
<accession>D3AWC9</accession>
<feature type="transmembrane region" description="Helical" evidence="1">
    <location>
        <begin position="134"/>
        <end position="155"/>
    </location>
</feature>
<dbReference type="AlphaFoldDB" id="D3AWC9"/>
<keyword evidence="1" id="KW-0812">Transmembrane</keyword>
<feature type="transmembrane region" description="Helical" evidence="1">
    <location>
        <begin position="175"/>
        <end position="197"/>
    </location>
</feature>
<keyword evidence="1" id="KW-1133">Transmembrane helix</keyword>
<proteinExistence type="predicted"/>
<dbReference type="InParanoid" id="D3AWC9"/>